<keyword evidence="1" id="KW-1133">Transmembrane helix</keyword>
<dbReference type="RefSeq" id="XP_033380595.1">
    <property type="nucleotide sequence ID" value="XM_033528893.1"/>
</dbReference>
<keyword evidence="1" id="KW-0472">Membrane</keyword>
<dbReference type="AlphaFoldDB" id="A0A6A5XHC8"/>
<gene>
    <name evidence="2" type="ORF">BU24DRAFT_426107</name>
</gene>
<evidence type="ECO:0000256" key="1">
    <source>
        <dbReference type="SAM" id="Phobius"/>
    </source>
</evidence>
<evidence type="ECO:0000313" key="2">
    <source>
        <dbReference type="EMBL" id="KAF2012256.1"/>
    </source>
</evidence>
<sequence>MYVLYHPTVGYGSGKQPNDAMTENMTSQQHSLLHGTTLHFLISPKITADSAHKTQRLHRRIANTKRGRYVALLHPACSFSFPRADARARDDADTNISIIIIIIYHHYHWHNPAGIYLLSLCLSACFVALSLLPRGTRVAGRQRVSRRLFPYTPIPPPSPHSSTPYPTISKEEGRRYVLFSPINDKTEIFSMICLRRFTPVGVTWWSTTGKGK</sequence>
<evidence type="ECO:0000313" key="3">
    <source>
        <dbReference type="Proteomes" id="UP000799778"/>
    </source>
</evidence>
<feature type="transmembrane region" description="Helical" evidence="1">
    <location>
        <begin position="115"/>
        <end position="133"/>
    </location>
</feature>
<proteinExistence type="predicted"/>
<dbReference type="GeneID" id="54286290"/>
<keyword evidence="1" id="KW-0812">Transmembrane</keyword>
<protein>
    <submittedName>
        <fullName evidence="2">Uncharacterized protein</fullName>
    </submittedName>
</protein>
<dbReference type="Proteomes" id="UP000799778">
    <property type="component" value="Unassembled WGS sequence"/>
</dbReference>
<name>A0A6A5XHC8_9PLEO</name>
<organism evidence="2 3">
    <name type="scientific">Aaosphaeria arxii CBS 175.79</name>
    <dbReference type="NCBI Taxonomy" id="1450172"/>
    <lineage>
        <taxon>Eukaryota</taxon>
        <taxon>Fungi</taxon>
        <taxon>Dikarya</taxon>
        <taxon>Ascomycota</taxon>
        <taxon>Pezizomycotina</taxon>
        <taxon>Dothideomycetes</taxon>
        <taxon>Pleosporomycetidae</taxon>
        <taxon>Pleosporales</taxon>
        <taxon>Pleosporales incertae sedis</taxon>
        <taxon>Aaosphaeria</taxon>
    </lineage>
</organism>
<accession>A0A6A5XHC8</accession>
<keyword evidence="3" id="KW-1185">Reference proteome</keyword>
<reference evidence="2" key="1">
    <citation type="journal article" date="2020" name="Stud. Mycol.">
        <title>101 Dothideomycetes genomes: a test case for predicting lifestyles and emergence of pathogens.</title>
        <authorList>
            <person name="Haridas S."/>
            <person name="Albert R."/>
            <person name="Binder M."/>
            <person name="Bloem J."/>
            <person name="Labutti K."/>
            <person name="Salamov A."/>
            <person name="Andreopoulos B."/>
            <person name="Baker S."/>
            <person name="Barry K."/>
            <person name="Bills G."/>
            <person name="Bluhm B."/>
            <person name="Cannon C."/>
            <person name="Castanera R."/>
            <person name="Culley D."/>
            <person name="Daum C."/>
            <person name="Ezra D."/>
            <person name="Gonzalez J."/>
            <person name="Henrissat B."/>
            <person name="Kuo A."/>
            <person name="Liang C."/>
            <person name="Lipzen A."/>
            <person name="Lutzoni F."/>
            <person name="Magnuson J."/>
            <person name="Mondo S."/>
            <person name="Nolan M."/>
            <person name="Ohm R."/>
            <person name="Pangilinan J."/>
            <person name="Park H.-J."/>
            <person name="Ramirez L."/>
            <person name="Alfaro M."/>
            <person name="Sun H."/>
            <person name="Tritt A."/>
            <person name="Yoshinaga Y."/>
            <person name="Zwiers L.-H."/>
            <person name="Turgeon B."/>
            <person name="Goodwin S."/>
            <person name="Spatafora J."/>
            <person name="Crous P."/>
            <person name="Grigoriev I."/>
        </authorList>
    </citation>
    <scope>NUCLEOTIDE SEQUENCE</scope>
    <source>
        <strain evidence="2">CBS 175.79</strain>
    </source>
</reference>
<dbReference type="EMBL" id="ML978073">
    <property type="protein sequence ID" value="KAF2012256.1"/>
    <property type="molecule type" value="Genomic_DNA"/>
</dbReference>